<dbReference type="Gene3D" id="1.20.1250.20">
    <property type="entry name" value="MFS general substrate transporter like domains"/>
    <property type="match status" value="1"/>
</dbReference>
<organism evidence="4 5">
    <name type="scientific">Lasiodiplodia theobromae</name>
    <dbReference type="NCBI Taxonomy" id="45133"/>
    <lineage>
        <taxon>Eukaryota</taxon>
        <taxon>Fungi</taxon>
        <taxon>Dikarya</taxon>
        <taxon>Ascomycota</taxon>
        <taxon>Pezizomycotina</taxon>
        <taxon>Dothideomycetes</taxon>
        <taxon>Dothideomycetes incertae sedis</taxon>
        <taxon>Botryosphaeriales</taxon>
        <taxon>Botryosphaeriaceae</taxon>
        <taxon>Lasiodiplodia</taxon>
    </lineage>
</organism>
<keyword evidence="2" id="KW-0812">Transmembrane</keyword>
<comment type="subcellular location">
    <subcellularLocation>
        <location evidence="1">Membrane</location>
        <topology evidence="1">Multi-pass membrane protein</topology>
    </subcellularLocation>
</comment>
<evidence type="ECO:0000256" key="1">
    <source>
        <dbReference type="ARBA" id="ARBA00004141"/>
    </source>
</evidence>
<dbReference type="EMBL" id="VCHE01000358">
    <property type="protein sequence ID" value="KAB2568567.1"/>
    <property type="molecule type" value="Genomic_DNA"/>
</dbReference>
<gene>
    <name evidence="4" type="ORF">DBV05_g12753</name>
</gene>
<evidence type="ECO:0000313" key="5">
    <source>
        <dbReference type="Proteomes" id="UP000325902"/>
    </source>
</evidence>
<dbReference type="AlphaFoldDB" id="A0A5N5CT95"/>
<dbReference type="InterPro" id="IPR036259">
    <property type="entry name" value="MFS_trans_sf"/>
</dbReference>
<dbReference type="PROSITE" id="PS50850">
    <property type="entry name" value="MFS"/>
    <property type="match status" value="1"/>
</dbReference>
<dbReference type="InterPro" id="IPR020846">
    <property type="entry name" value="MFS_dom"/>
</dbReference>
<evidence type="ECO:0000256" key="2">
    <source>
        <dbReference type="SAM" id="Phobius"/>
    </source>
</evidence>
<keyword evidence="5" id="KW-1185">Reference proteome</keyword>
<dbReference type="GO" id="GO:0022857">
    <property type="term" value="F:transmembrane transporter activity"/>
    <property type="evidence" value="ECO:0007669"/>
    <property type="project" value="InterPro"/>
</dbReference>
<name>A0A5N5CT95_9PEZI</name>
<feature type="non-terminal residue" evidence="4">
    <location>
        <position position="1"/>
    </location>
</feature>
<dbReference type="Proteomes" id="UP000325902">
    <property type="component" value="Unassembled WGS sequence"/>
</dbReference>
<evidence type="ECO:0000313" key="4">
    <source>
        <dbReference type="EMBL" id="KAB2568567.1"/>
    </source>
</evidence>
<feature type="domain" description="Major facilitator superfamily (MFS) profile" evidence="3">
    <location>
        <begin position="1"/>
        <end position="62"/>
    </location>
</feature>
<evidence type="ECO:0000259" key="3">
    <source>
        <dbReference type="PROSITE" id="PS50850"/>
    </source>
</evidence>
<keyword evidence="2" id="KW-1133">Transmembrane helix</keyword>
<feature type="transmembrane region" description="Helical" evidence="2">
    <location>
        <begin position="40"/>
        <end position="58"/>
    </location>
</feature>
<protein>
    <recommendedName>
        <fullName evidence="3">Major facilitator superfamily (MFS) profile domain-containing protein</fullName>
    </recommendedName>
</protein>
<accession>A0A5N5CT95</accession>
<dbReference type="SUPFAM" id="SSF103473">
    <property type="entry name" value="MFS general substrate transporter"/>
    <property type="match status" value="1"/>
</dbReference>
<keyword evidence="2" id="KW-0472">Membrane</keyword>
<dbReference type="OrthoDB" id="2261376at2759"/>
<dbReference type="GO" id="GO:0016020">
    <property type="term" value="C:membrane"/>
    <property type="evidence" value="ECO:0007669"/>
    <property type="project" value="UniProtKB-SubCell"/>
</dbReference>
<comment type="caution">
    <text evidence="4">The sequence shown here is derived from an EMBL/GenBank/DDBJ whole genome shotgun (WGS) entry which is preliminary data.</text>
</comment>
<sequence>GQFYGIAAAIGKIGAFVGTWVFPVIQDNAPTPTRKGQDPFWVASALAIFAGVVALFFLPDVGQDTIDEEDVRFREYLQQNGFDTSLMGLKDAREGEEVESGSEAVKT</sequence>
<proteinExistence type="predicted"/>
<reference evidence="4 5" key="1">
    <citation type="journal article" date="2019" name="Sci. Rep.">
        <title>A multi-omics analysis of the grapevine pathogen Lasiodiplodia theobromae reveals that temperature affects the expression of virulence- and pathogenicity-related genes.</title>
        <authorList>
            <person name="Felix C."/>
            <person name="Meneses R."/>
            <person name="Goncalves M.F.M."/>
            <person name="Tilleman L."/>
            <person name="Duarte A.S."/>
            <person name="Jorrin-Novo J.V."/>
            <person name="Van de Peer Y."/>
            <person name="Deforce D."/>
            <person name="Van Nieuwerburgh F."/>
            <person name="Esteves A.C."/>
            <person name="Alves A."/>
        </authorList>
    </citation>
    <scope>NUCLEOTIDE SEQUENCE [LARGE SCALE GENOMIC DNA]</scope>
    <source>
        <strain evidence="4 5">LA-SOL3</strain>
    </source>
</reference>